<feature type="region of interest" description="Disordered" evidence="1">
    <location>
        <begin position="1"/>
        <end position="42"/>
    </location>
</feature>
<dbReference type="GO" id="GO:0031625">
    <property type="term" value="F:ubiquitin protein ligase binding"/>
    <property type="evidence" value="ECO:0007669"/>
    <property type="project" value="TreeGrafter"/>
</dbReference>
<reference evidence="3" key="1">
    <citation type="submission" date="2021-03" db="EMBL/GenBank/DDBJ databases">
        <authorList>
            <person name="Tagirdzhanova G."/>
        </authorList>
    </citation>
    <scope>NUCLEOTIDE SEQUENCE</scope>
</reference>
<dbReference type="GO" id="GO:0005829">
    <property type="term" value="C:cytosol"/>
    <property type="evidence" value="ECO:0007669"/>
    <property type="project" value="TreeGrafter"/>
</dbReference>
<keyword evidence="4" id="KW-1185">Reference proteome</keyword>
<dbReference type="AlphaFoldDB" id="A0A8H3I686"/>
<evidence type="ECO:0000259" key="2">
    <source>
        <dbReference type="Pfam" id="PF13002"/>
    </source>
</evidence>
<dbReference type="InterPro" id="IPR050357">
    <property type="entry name" value="Arrestin_domain-protein"/>
</dbReference>
<evidence type="ECO:0000313" key="4">
    <source>
        <dbReference type="Proteomes" id="UP000664169"/>
    </source>
</evidence>
<gene>
    <name evidence="3" type="ORF">GOMPHAMPRED_004688</name>
</gene>
<dbReference type="Gene3D" id="2.60.40.640">
    <property type="match status" value="1"/>
</dbReference>
<dbReference type="PANTHER" id="PTHR11188">
    <property type="entry name" value="ARRESTIN DOMAIN CONTAINING PROTEIN"/>
    <property type="match status" value="1"/>
</dbReference>
<dbReference type="InterPro" id="IPR014752">
    <property type="entry name" value="Arrestin-like_C"/>
</dbReference>
<organism evidence="3 4">
    <name type="scientific">Gomphillus americanus</name>
    <dbReference type="NCBI Taxonomy" id="1940652"/>
    <lineage>
        <taxon>Eukaryota</taxon>
        <taxon>Fungi</taxon>
        <taxon>Dikarya</taxon>
        <taxon>Ascomycota</taxon>
        <taxon>Pezizomycotina</taxon>
        <taxon>Lecanoromycetes</taxon>
        <taxon>OSLEUM clade</taxon>
        <taxon>Ostropomycetidae</taxon>
        <taxon>Ostropales</taxon>
        <taxon>Graphidaceae</taxon>
        <taxon>Gomphilloideae</taxon>
        <taxon>Gomphillus</taxon>
    </lineage>
</organism>
<dbReference type="PANTHER" id="PTHR11188:SF76">
    <property type="entry name" value="PROTEIN LDB19"/>
    <property type="match status" value="1"/>
</dbReference>
<sequence length="459" mass="51553">MPIPQHVTQSRGAKGILGSFTRSRSHEKSGRLSSDDEEPRRISASMEVLRHLGKDKKKSASFEDIRLKRGRLSIVIESPPLVSYGKPEHSTGALMSGQLKMILTDRLKLESFTLEFVARIRYLKPVHKDCQECAVGETELRKWTMITGPRTFDKGEHSTPFSFLLPGHLPATTHCSLANIEYLLKAIATTDTQERMTTYHTLEVKRALMPPELPRQATRVFPPTTVKAEIIYPLVVHPTGVFNVQLELTGIIGMMPSAPGGDLMRRWRLRKLIWLVEEHAKVVSPACAKHGTKVGGIGKGIEHESERTIGEGEIKDGWKLDWNSGENGTCAIEIPCLVNTGRKPSCDVRDSTGLEVKHRVMLEMIIFEEIAANKKMTQWNNTGSARVLRFSFQILITERAGEGVSWDEETPPMYEDVPRSPPGYKYERLTACESRDIPDIIALSLTDAEEDEEEAPRYE</sequence>
<dbReference type="GO" id="GO:0030674">
    <property type="term" value="F:protein-macromolecule adaptor activity"/>
    <property type="evidence" value="ECO:0007669"/>
    <property type="project" value="TreeGrafter"/>
</dbReference>
<protein>
    <recommendedName>
        <fullName evidence="2">LDB19 N-terminal domain-containing protein</fullName>
    </recommendedName>
</protein>
<feature type="domain" description="LDB19 N-terminal" evidence="2">
    <location>
        <begin position="113"/>
        <end position="293"/>
    </location>
</feature>
<dbReference type="Proteomes" id="UP000664169">
    <property type="component" value="Unassembled WGS sequence"/>
</dbReference>
<dbReference type="OrthoDB" id="3832628at2759"/>
<dbReference type="GO" id="GO:0070086">
    <property type="term" value="P:ubiquitin-dependent endocytosis"/>
    <property type="evidence" value="ECO:0007669"/>
    <property type="project" value="TreeGrafter"/>
</dbReference>
<name>A0A8H3I686_9LECA</name>
<evidence type="ECO:0000256" key="1">
    <source>
        <dbReference type="SAM" id="MobiDB-lite"/>
    </source>
</evidence>
<evidence type="ECO:0000313" key="3">
    <source>
        <dbReference type="EMBL" id="CAF9906383.1"/>
    </source>
</evidence>
<comment type="caution">
    <text evidence="3">The sequence shown here is derived from an EMBL/GenBank/DDBJ whole genome shotgun (WGS) entry which is preliminary data.</text>
</comment>
<dbReference type="GO" id="GO:0005886">
    <property type="term" value="C:plasma membrane"/>
    <property type="evidence" value="ECO:0007669"/>
    <property type="project" value="TreeGrafter"/>
</dbReference>
<feature type="compositionally biased region" description="Polar residues" evidence="1">
    <location>
        <begin position="1"/>
        <end position="11"/>
    </location>
</feature>
<proteinExistence type="predicted"/>
<dbReference type="EMBL" id="CAJPDQ010000003">
    <property type="protein sequence ID" value="CAF9906383.1"/>
    <property type="molecule type" value="Genomic_DNA"/>
</dbReference>
<dbReference type="InterPro" id="IPR024391">
    <property type="entry name" value="LDB19_N"/>
</dbReference>
<dbReference type="Pfam" id="PF13002">
    <property type="entry name" value="LDB19"/>
    <property type="match status" value="1"/>
</dbReference>
<accession>A0A8H3I686</accession>
<feature type="compositionally biased region" description="Basic and acidic residues" evidence="1">
    <location>
        <begin position="24"/>
        <end position="41"/>
    </location>
</feature>